<proteinExistence type="predicted"/>
<reference evidence="1 2" key="1">
    <citation type="journal article" date="2019" name="G3 (Bethesda)">
        <title>Sequencing of a Wild Apple (Malus baccata) Genome Unravels the Differences Between Cultivated and Wild Apple Species Regarding Disease Resistance and Cold Tolerance.</title>
        <authorList>
            <person name="Chen X."/>
        </authorList>
    </citation>
    <scope>NUCLEOTIDE SEQUENCE [LARGE SCALE GENOMIC DNA]</scope>
    <source>
        <strain evidence="2">cv. Shandingzi</strain>
        <tissue evidence="1">Leaves</tissue>
    </source>
</reference>
<accession>A0A540M2Z7</accession>
<dbReference type="AlphaFoldDB" id="A0A540M2Z7"/>
<dbReference type="EMBL" id="VIEB01000376">
    <property type="protein sequence ID" value="TQD93114.1"/>
    <property type="molecule type" value="Genomic_DNA"/>
</dbReference>
<gene>
    <name evidence="1" type="ORF">C1H46_021278</name>
</gene>
<protein>
    <submittedName>
        <fullName evidence="1">Uncharacterized protein</fullName>
    </submittedName>
</protein>
<organism evidence="1 2">
    <name type="scientific">Malus baccata</name>
    <name type="common">Siberian crab apple</name>
    <name type="synonym">Pyrus baccata</name>
    <dbReference type="NCBI Taxonomy" id="106549"/>
    <lineage>
        <taxon>Eukaryota</taxon>
        <taxon>Viridiplantae</taxon>
        <taxon>Streptophyta</taxon>
        <taxon>Embryophyta</taxon>
        <taxon>Tracheophyta</taxon>
        <taxon>Spermatophyta</taxon>
        <taxon>Magnoliopsida</taxon>
        <taxon>eudicotyledons</taxon>
        <taxon>Gunneridae</taxon>
        <taxon>Pentapetalae</taxon>
        <taxon>rosids</taxon>
        <taxon>fabids</taxon>
        <taxon>Rosales</taxon>
        <taxon>Rosaceae</taxon>
        <taxon>Amygdaloideae</taxon>
        <taxon>Maleae</taxon>
        <taxon>Malus</taxon>
    </lineage>
</organism>
<sequence>MMPCAESKSNINLSNEDHVGEGLEAVALECEMVWGGSDGSLDLCVRVPD</sequence>
<keyword evidence="2" id="KW-1185">Reference proteome</keyword>
<name>A0A540M2Z7_MALBA</name>
<dbReference type="Proteomes" id="UP000315295">
    <property type="component" value="Unassembled WGS sequence"/>
</dbReference>
<comment type="caution">
    <text evidence="1">The sequence shown here is derived from an EMBL/GenBank/DDBJ whole genome shotgun (WGS) entry which is preliminary data.</text>
</comment>
<evidence type="ECO:0000313" key="2">
    <source>
        <dbReference type="Proteomes" id="UP000315295"/>
    </source>
</evidence>
<evidence type="ECO:0000313" key="1">
    <source>
        <dbReference type="EMBL" id="TQD93114.1"/>
    </source>
</evidence>